<dbReference type="InterPro" id="IPR023410">
    <property type="entry name" value="14-3-3_domain"/>
</dbReference>
<evidence type="ECO:0000259" key="3">
    <source>
        <dbReference type="SMART" id="SM00101"/>
    </source>
</evidence>
<evidence type="ECO:0000313" key="4">
    <source>
        <dbReference type="EMBL" id="CAJ1374686.1"/>
    </source>
</evidence>
<proteinExistence type="inferred from homology"/>
<organism evidence="4 5">
    <name type="scientific">Effrenium voratum</name>
    <dbReference type="NCBI Taxonomy" id="2562239"/>
    <lineage>
        <taxon>Eukaryota</taxon>
        <taxon>Sar</taxon>
        <taxon>Alveolata</taxon>
        <taxon>Dinophyceae</taxon>
        <taxon>Suessiales</taxon>
        <taxon>Symbiodiniaceae</taxon>
        <taxon>Effrenium</taxon>
    </lineage>
</organism>
<comment type="similarity">
    <text evidence="1">Belongs to the 14-3-3 family.</text>
</comment>
<dbReference type="PRINTS" id="PR00305">
    <property type="entry name" value="1433ZETA"/>
</dbReference>
<dbReference type="CDD" id="cd08774">
    <property type="entry name" value="14-3-3"/>
    <property type="match status" value="1"/>
</dbReference>
<dbReference type="SMART" id="SM00101">
    <property type="entry name" value="14_3_3"/>
    <property type="match status" value="1"/>
</dbReference>
<dbReference type="EMBL" id="CAUJNA010000269">
    <property type="protein sequence ID" value="CAJ1374686.1"/>
    <property type="molecule type" value="Genomic_DNA"/>
</dbReference>
<feature type="site" description="Interaction with phosphoserine on interacting protein" evidence="2">
    <location>
        <position position="56"/>
    </location>
</feature>
<feature type="site" description="Interaction with phosphoserine on interacting protein" evidence="2">
    <location>
        <position position="119"/>
    </location>
</feature>
<comment type="caution">
    <text evidence="4">The sequence shown here is derived from an EMBL/GenBank/DDBJ whole genome shotgun (WGS) entry which is preliminary data.</text>
</comment>
<gene>
    <name evidence="4" type="ORF">EVOR1521_LOCUS4172</name>
</gene>
<protein>
    <recommendedName>
        <fullName evidence="3">14-3-3 domain-containing protein</fullName>
    </recommendedName>
</protein>
<reference evidence="4" key="1">
    <citation type="submission" date="2023-08" db="EMBL/GenBank/DDBJ databases">
        <authorList>
            <person name="Chen Y."/>
            <person name="Shah S."/>
            <person name="Dougan E. K."/>
            <person name="Thang M."/>
            <person name="Chan C."/>
        </authorList>
    </citation>
    <scope>NUCLEOTIDE SEQUENCE</scope>
</reference>
<evidence type="ECO:0000256" key="1">
    <source>
        <dbReference type="ARBA" id="ARBA00006141"/>
    </source>
</evidence>
<sequence length="226" mass="26012">MTRSKSLFLAHLAEMAELFDDMKQHMLAVTQESFSLSEKERNMLVVAYKNALHSRRHALQMIPREGTMPGYNREYRTQIEQELRSIIDEMLSLLDGLIPHAGGAEGIIFYQKTQGDYYRFKCELEEGEAKQRAADMAFQIYSQAEVLAEREMPVTNPMRLAIALNFSNFIGDTNVQAARRKARRSYSAALAKLDDLREDEYRDTTLVLQLLRDIAQPPLWGDTENE</sequence>
<evidence type="ECO:0000313" key="5">
    <source>
        <dbReference type="Proteomes" id="UP001178507"/>
    </source>
</evidence>
<dbReference type="SUPFAM" id="SSF48445">
    <property type="entry name" value="14-3-3 protein"/>
    <property type="match status" value="1"/>
</dbReference>
<dbReference type="PANTHER" id="PTHR18860">
    <property type="entry name" value="14-3-3 PROTEIN"/>
    <property type="match status" value="1"/>
</dbReference>
<evidence type="ECO:0000256" key="2">
    <source>
        <dbReference type="PIRSR" id="PIRSR000868-1"/>
    </source>
</evidence>
<accession>A0AA36MK03</accession>
<keyword evidence="5" id="KW-1185">Reference proteome</keyword>
<dbReference type="PIRSF" id="PIRSF000868">
    <property type="entry name" value="14-3-3"/>
    <property type="match status" value="1"/>
</dbReference>
<name>A0AA36MK03_9DINO</name>
<dbReference type="InterPro" id="IPR000308">
    <property type="entry name" value="14-3-3"/>
</dbReference>
<dbReference type="AlphaFoldDB" id="A0AA36MK03"/>
<feature type="domain" description="14-3-3" evidence="3">
    <location>
        <begin position="3"/>
        <end position="226"/>
    </location>
</feature>
<dbReference type="InterPro" id="IPR036815">
    <property type="entry name" value="14-3-3_dom_sf"/>
</dbReference>
<dbReference type="Pfam" id="PF00244">
    <property type="entry name" value="14-3-3"/>
    <property type="match status" value="1"/>
</dbReference>
<dbReference type="Gene3D" id="1.20.190.20">
    <property type="entry name" value="14-3-3 domain"/>
    <property type="match status" value="1"/>
</dbReference>
<dbReference type="Proteomes" id="UP001178507">
    <property type="component" value="Unassembled WGS sequence"/>
</dbReference>